<reference evidence="3" key="1">
    <citation type="submission" date="2025-08" db="UniProtKB">
        <authorList>
            <consortium name="Ensembl"/>
        </authorList>
    </citation>
    <scope>IDENTIFICATION</scope>
</reference>
<feature type="region of interest" description="Disordered" evidence="1">
    <location>
        <begin position="213"/>
        <end position="237"/>
    </location>
</feature>
<keyword evidence="4" id="KW-1185">Reference proteome</keyword>
<accession>A0A8C6WEA0</accession>
<sequence length="402" mass="45490">MRGETFGDLNYQVQKMTQVPSLKMDNSCTTENLHRHDYIFSFWILCIVFTELFDVTPSPNVTQSGTFISQISKNECLPLNIMLYDFTSDVAASVLPWTPSEHNSNQNTGLPQLNLSAVFVFIEFLIQLDMIFCLFLIYDIDFFCLALNLVYIIIPTIPLILLFLTVMGVCCFKIVGRRRTQQKSEVCQTEPGLCPSPASTNVYNVIQAQKEDDLGSTRPHTKNTSFLGSSPDTPTGDYDNLGGRDTESGFVTLASTESCFLNFDLNDLSLGRRGNLYDTSLGRPAKRDIGLNGSSLGRPTGHREFYDRSLGRRTTKSEHYSSGVYVDPDMYDTSLFDPKLRPPIVKADLYQTYVNSGKEDIFQSRLGAYGQRKSYQANVDYRSGLNLDNGRRYLDWINRENY</sequence>
<evidence type="ECO:0000256" key="1">
    <source>
        <dbReference type="SAM" id="MobiDB-lite"/>
    </source>
</evidence>
<keyword evidence="2" id="KW-0812">Transmembrane</keyword>
<proteinExistence type="predicted"/>
<feature type="transmembrane region" description="Helical" evidence="2">
    <location>
        <begin position="113"/>
        <end position="138"/>
    </location>
</feature>
<evidence type="ECO:0000313" key="4">
    <source>
        <dbReference type="Proteomes" id="UP000694523"/>
    </source>
</evidence>
<dbReference type="Proteomes" id="UP000694523">
    <property type="component" value="Unplaced"/>
</dbReference>
<organism evidence="3 4">
    <name type="scientific">Neogobius melanostomus</name>
    <name type="common">round goby</name>
    <dbReference type="NCBI Taxonomy" id="47308"/>
    <lineage>
        <taxon>Eukaryota</taxon>
        <taxon>Metazoa</taxon>
        <taxon>Chordata</taxon>
        <taxon>Craniata</taxon>
        <taxon>Vertebrata</taxon>
        <taxon>Euteleostomi</taxon>
        <taxon>Actinopterygii</taxon>
        <taxon>Neopterygii</taxon>
        <taxon>Teleostei</taxon>
        <taxon>Neoteleostei</taxon>
        <taxon>Acanthomorphata</taxon>
        <taxon>Gobiaria</taxon>
        <taxon>Gobiiformes</taxon>
        <taxon>Gobioidei</taxon>
        <taxon>Gobiidae</taxon>
        <taxon>Benthophilinae</taxon>
        <taxon>Neogobiini</taxon>
        <taxon>Neogobius</taxon>
    </lineage>
</organism>
<keyword evidence="2" id="KW-0472">Membrane</keyword>
<evidence type="ECO:0000256" key="2">
    <source>
        <dbReference type="SAM" id="Phobius"/>
    </source>
</evidence>
<feature type="compositionally biased region" description="Polar residues" evidence="1">
    <location>
        <begin position="222"/>
        <end position="233"/>
    </location>
</feature>
<dbReference type="AlphaFoldDB" id="A0A8C6WEA0"/>
<dbReference type="Ensembl" id="ENSNMLT00000001117.1">
    <property type="protein sequence ID" value="ENSNMLP00000000950.1"/>
    <property type="gene ID" value="ENSNMLG00000000778.1"/>
</dbReference>
<reference evidence="3" key="2">
    <citation type="submission" date="2025-09" db="UniProtKB">
        <authorList>
            <consortium name="Ensembl"/>
        </authorList>
    </citation>
    <scope>IDENTIFICATION</scope>
</reference>
<name>A0A8C6WEA0_9GOBI</name>
<feature type="transmembrane region" description="Helical" evidence="2">
    <location>
        <begin position="150"/>
        <end position="175"/>
    </location>
</feature>
<protein>
    <submittedName>
        <fullName evidence="3">Uncharacterized protein</fullName>
    </submittedName>
</protein>
<evidence type="ECO:0000313" key="3">
    <source>
        <dbReference type="Ensembl" id="ENSNMLP00000000950.1"/>
    </source>
</evidence>
<keyword evidence="2" id="KW-1133">Transmembrane helix</keyword>